<organism evidence="7 8">
    <name type="scientific">Timema podura</name>
    <name type="common">Walking stick</name>
    <dbReference type="NCBI Taxonomy" id="61482"/>
    <lineage>
        <taxon>Eukaryota</taxon>
        <taxon>Metazoa</taxon>
        <taxon>Ecdysozoa</taxon>
        <taxon>Arthropoda</taxon>
        <taxon>Hexapoda</taxon>
        <taxon>Insecta</taxon>
        <taxon>Pterygota</taxon>
        <taxon>Neoptera</taxon>
        <taxon>Polyneoptera</taxon>
        <taxon>Phasmatodea</taxon>
        <taxon>Timematodea</taxon>
        <taxon>Timematoidea</taxon>
        <taxon>Timematidae</taxon>
        <taxon>Timema</taxon>
    </lineage>
</organism>
<evidence type="ECO:0000256" key="3">
    <source>
        <dbReference type="ARBA" id="ARBA00022692"/>
    </source>
</evidence>
<feature type="transmembrane region" description="Helical" evidence="6">
    <location>
        <begin position="279"/>
        <end position="299"/>
    </location>
</feature>
<evidence type="ECO:0000313" key="8">
    <source>
        <dbReference type="Proteomes" id="UP001153148"/>
    </source>
</evidence>
<comment type="caution">
    <text evidence="6">Lacks conserved residue(s) required for the propagation of feature annotation.</text>
</comment>
<evidence type="ECO:0000256" key="2">
    <source>
        <dbReference type="ARBA" id="ARBA00022475"/>
    </source>
</evidence>
<feature type="transmembrane region" description="Helical" evidence="6">
    <location>
        <begin position="191"/>
        <end position="215"/>
    </location>
</feature>
<evidence type="ECO:0000256" key="4">
    <source>
        <dbReference type="ARBA" id="ARBA00022989"/>
    </source>
</evidence>
<keyword evidence="4 6" id="KW-1133">Transmembrane helix</keyword>
<gene>
    <name evidence="7" type="ORF">TPAB3V08_LOCUS536</name>
</gene>
<sequence length="301" mass="34870">MIYSIMANIFWLFGCSIEVSHRFRNMTSRFDIPFYRSVMYVFFAPLTSFICCARVRHVMAFLRQWSKFETDYKICTGVNLQLKLKKNCQKTCFLIITLPVFLVLKHYFFYAKDYQVWYIPVMCYALFVRSVADFLWILSFNALAITGRSLALQLKQSIEGNNSSPDTINVLEEFRDTWIRLSNLTRQTGNVWYPVYSVGFFLYFTSLTLCLYGFLTDTGKDFNYTLDLALQSIAAFFYLYTLTATAHDASLQVTRFLTTIEINSPTVTLGGYVIVDREFLISVLSMSVTYIVVLLQVGLSL</sequence>
<comment type="caution">
    <text evidence="7">The sequence shown here is derived from an EMBL/GenBank/DDBJ whole genome shotgun (WGS) entry which is preliminary data.</text>
</comment>
<keyword evidence="5 6" id="KW-0472">Membrane</keyword>
<keyword evidence="8" id="KW-1185">Reference proteome</keyword>
<dbReference type="Proteomes" id="UP001153148">
    <property type="component" value="Unassembled WGS sequence"/>
</dbReference>
<reference evidence="7" key="1">
    <citation type="submission" date="2021-03" db="EMBL/GenBank/DDBJ databases">
        <authorList>
            <person name="Tran Van P."/>
        </authorList>
    </citation>
    <scope>NUCLEOTIDE SEQUENCE</scope>
</reference>
<keyword evidence="2 6" id="KW-1003">Cell membrane</keyword>
<comment type="subcellular location">
    <subcellularLocation>
        <location evidence="1 6">Cell membrane</location>
        <topology evidence="1 6">Multi-pass membrane protein</topology>
    </subcellularLocation>
</comment>
<keyword evidence="6" id="KW-0807">Transducer</keyword>
<keyword evidence="6" id="KW-0675">Receptor</keyword>
<evidence type="ECO:0000256" key="5">
    <source>
        <dbReference type="ARBA" id="ARBA00023136"/>
    </source>
</evidence>
<dbReference type="InterPro" id="IPR013604">
    <property type="entry name" value="7TM_chemorcpt"/>
</dbReference>
<evidence type="ECO:0000256" key="1">
    <source>
        <dbReference type="ARBA" id="ARBA00004651"/>
    </source>
</evidence>
<proteinExistence type="inferred from homology"/>
<keyword evidence="3 6" id="KW-0812">Transmembrane</keyword>
<feature type="transmembrane region" description="Helical" evidence="6">
    <location>
        <begin position="116"/>
        <end position="138"/>
    </location>
</feature>
<dbReference type="Pfam" id="PF08395">
    <property type="entry name" value="7tm_7"/>
    <property type="match status" value="1"/>
</dbReference>
<name>A0ABN7NCD0_TIMPD</name>
<evidence type="ECO:0000256" key="6">
    <source>
        <dbReference type="RuleBase" id="RU363108"/>
    </source>
</evidence>
<feature type="transmembrane region" description="Helical" evidence="6">
    <location>
        <begin position="38"/>
        <end position="55"/>
    </location>
</feature>
<dbReference type="EMBL" id="CAJPIN010000420">
    <property type="protein sequence ID" value="CAG2053483.1"/>
    <property type="molecule type" value="Genomic_DNA"/>
</dbReference>
<comment type="function">
    <text evidence="6">Gustatory receptor which mediates acceptance or avoidance behavior, depending on its substrates.</text>
</comment>
<comment type="similarity">
    <text evidence="6">Belongs to the insect chemoreceptor superfamily. Gustatory receptor (GR) family.</text>
</comment>
<feature type="transmembrane region" description="Helical" evidence="6">
    <location>
        <begin position="91"/>
        <end position="110"/>
    </location>
</feature>
<accession>A0ABN7NCD0</accession>
<protein>
    <recommendedName>
        <fullName evidence="6">Gustatory receptor</fullName>
    </recommendedName>
</protein>
<evidence type="ECO:0000313" key="7">
    <source>
        <dbReference type="EMBL" id="CAG2053483.1"/>
    </source>
</evidence>